<protein>
    <submittedName>
        <fullName evidence="4">Integrase, catalytic core</fullName>
    </submittedName>
</protein>
<keyword evidence="1" id="KW-0645">Protease</keyword>
<dbReference type="InterPro" id="IPR012337">
    <property type="entry name" value="RNaseH-like_sf"/>
</dbReference>
<dbReference type="GO" id="GO:0015074">
    <property type="term" value="P:DNA integration"/>
    <property type="evidence" value="ECO:0007669"/>
    <property type="project" value="InterPro"/>
</dbReference>
<dbReference type="PANTHER" id="PTHR42648:SF28">
    <property type="entry name" value="TRANSPOSON-ENCODED PROTEIN WITH RIBONUCLEASE H-LIKE AND RETROVIRUS ZINC FINGER-LIKE DOMAINS"/>
    <property type="match status" value="1"/>
</dbReference>
<dbReference type="Proteomes" id="UP000188268">
    <property type="component" value="Unassembled WGS sequence"/>
</dbReference>
<dbReference type="Pfam" id="PF22936">
    <property type="entry name" value="Pol_BBD"/>
    <property type="match status" value="1"/>
</dbReference>
<dbReference type="OMA" id="ERENRTX"/>
<proteinExistence type="predicted"/>
<dbReference type="InterPro" id="IPR057670">
    <property type="entry name" value="SH3_retrovirus"/>
</dbReference>
<feature type="region of interest" description="Disordered" evidence="2">
    <location>
        <begin position="473"/>
        <end position="572"/>
    </location>
</feature>
<feature type="compositionally biased region" description="Acidic residues" evidence="2">
    <location>
        <begin position="507"/>
        <end position="516"/>
    </location>
</feature>
<dbReference type="GO" id="GO:0008233">
    <property type="term" value="F:peptidase activity"/>
    <property type="evidence" value="ECO:0007669"/>
    <property type="project" value="UniProtKB-KW"/>
</dbReference>
<accession>A0A1R3JW53</accession>
<evidence type="ECO:0000313" key="4">
    <source>
        <dbReference type="EMBL" id="OMO99089.1"/>
    </source>
</evidence>
<organism evidence="4 5">
    <name type="scientific">Corchorus capsularis</name>
    <name type="common">Jute</name>
    <dbReference type="NCBI Taxonomy" id="210143"/>
    <lineage>
        <taxon>Eukaryota</taxon>
        <taxon>Viridiplantae</taxon>
        <taxon>Streptophyta</taxon>
        <taxon>Embryophyta</taxon>
        <taxon>Tracheophyta</taxon>
        <taxon>Spermatophyta</taxon>
        <taxon>Magnoliopsida</taxon>
        <taxon>eudicotyledons</taxon>
        <taxon>Gunneridae</taxon>
        <taxon>Pentapetalae</taxon>
        <taxon>rosids</taxon>
        <taxon>malvids</taxon>
        <taxon>Malvales</taxon>
        <taxon>Malvaceae</taxon>
        <taxon>Grewioideae</taxon>
        <taxon>Apeibeae</taxon>
        <taxon>Corchorus</taxon>
    </lineage>
</organism>
<dbReference type="Pfam" id="PF13976">
    <property type="entry name" value="gag_pre-integrs"/>
    <property type="match status" value="1"/>
</dbReference>
<evidence type="ECO:0000256" key="2">
    <source>
        <dbReference type="SAM" id="MobiDB-lite"/>
    </source>
</evidence>
<dbReference type="PANTHER" id="PTHR42648">
    <property type="entry name" value="TRANSPOSASE, PUTATIVE-RELATED"/>
    <property type="match status" value="1"/>
</dbReference>
<sequence>MDPLSFSMIQSYNLKLLKLERKYGKTKKNSEEESNVTVVVSDEEAVSLICGHGDCNHVADPSIEWIVDTGATYHCVPKRELSTTYKAGDFGETRMGNKSVSQIVGIGDIVVQTSTGCTLTLKNVRHIPDLRMNLLSINVLDKEKYESRQKDRQWNHFYGSLLVAKGSLCCTMYKTWLKHCGNNVNAVEDDASANLWHNRLAHFSEKGLLLLARQSLIPIPSAKGKGLIVNSCDHCLFGKYRRVSFRIPATRKENRLELIHSDVCGPMEVESLGGNRYFLTFIDDASLKTWAFCVRYKSQVLLIFQKFHAMVERETGLPLKCIRTGKGGEYTSNDFATYCSKHEIRHELTEPGTPQHNGVAERMNRTIVERVRYMFKMAKLPKALTYQKVWSGKDPSYDHLKVFGCKAFLHVPKEQRSKLDSKATPCIFVRSLVTGLGIQQKKKIIRSRDVVFHKHETIIAFEKKKKISRVVHDDDLTPTTVPPTRATVGGDEQGTELGTDEPVTGNDELDGDDDIAQPDVVGIEQGEQPPLLENNEPQLRRSTRGHIPSTKYPSSEYLLLTNDGEPESFHDV</sequence>
<dbReference type="GO" id="GO:0003676">
    <property type="term" value="F:nucleic acid binding"/>
    <property type="evidence" value="ECO:0007669"/>
    <property type="project" value="InterPro"/>
</dbReference>
<evidence type="ECO:0000256" key="1">
    <source>
        <dbReference type="ARBA" id="ARBA00022670"/>
    </source>
</evidence>
<dbReference type="PROSITE" id="PS50994">
    <property type="entry name" value="INTEGRASE"/>
    <property type="match status" value="1"/>
</dbReference>
<dbReference type="OrthoDB" id="1434865at2759"/>
<dbReference type="GO" id="GO:0006508">
    <property type="term" value="P:proteolysis"/>
    <property type="evidence" value="ECO:0007669"/>
    <property type="project" value="UniProtKB-KW"/>
</dbReference>
<keyword evidence="5" id="KW-1185">Reference proteome</keyword>
<evidence type="ECO:0000313" key="5">
    <source>
        <dbReference type="Proteomes" id="UP000188268"/>
    </source>
</evidence>
<dbReference type="InterPro" id="IPR001584">
    <property type="entry name" value="Integrase_cat-core"/>
</dbReference>
<dbReference type="Pfam" id="PF00665">
    <property type="entry name" value="rve"/>
    <property type="match status" value="1"/>
</dbReference>
<dbReference type="Gene3D" id="3.30.420.10">
    <property type="entry name" value="Ribonuclease H-like superfamily/Ribonuclease H"/>
    <property type="match status" value="1"/>
</dbReference>
<feature type="domain" description="Integrase catalytic" evidence="3">
    <location>
        <begin position="251"/>
        <end position="420"/>
    </location>
</feature>
<dbReference type="Pfam" id="PF25597">
    <property type="entry name" value="SH3_retrovirus"/>
    <property type="match status" value="1"/>
</dbReference>
<reference evidence="4 5" key="1">
    <citation type="submission" date="2013-09" db="EMBL/GenBank/DDBJ databases">
        <title>Corchorus capsularis genome sequencing.</title>
        <authorList>
            <person name="Alam M."/>
            <person name="Haque M.S."/>
            <person name="Islam M.S."/>
            <person name="Emdad E.M."/>
            <person name="Islam M.M."/>
            <person name="Ahmed B."/>
            <person name="Halim A."/>
            <person name="Hossen Q.M.M."/>
            <person name="Hossain M.Z."/>
            <person name="Ahmed R."/>
            <person name="Khan M.M."/>
            <person name="Islam R."/>
            <person name="Rashid M.M."/>
            <person name="Khan S.A."/>
            <person name="Rahman M.S."/>
            <person name="Alam M."/>
        </authorList>
    </citation>
    <scope>NUCLEOTIDE SEQUENCE [LARGE SCALE GENOMIC DNA]</scope>
    <source>
        <strain evidence="5">cv. CVL-1</strain>
        <tissue evidence="4">Whole seedling</tissue>
    </source>
</reference>
<dbReference type="InterPro" id="IPR054722">
    <property type="entry name" value="PolX-like_BBD"/>
</dbReference>
<dbReference type="AlphaFoldDB" id="A0A1R3JW53"/>
<evidence type="ECO:0000259" key="3">
    <source>
        <dbReference type="PROSITE" id="PS50994"/>
    </source>
</evidence>
<dbReference type="EMBL" id="AWWV01006938">
    <property type="protein sequence ID" value="OMO99089.1"/>
    <property type="molecule type" value="Genomic_DNA"/>
</dbReference>
<dbReference type="InterPro" id="IPR025724">
    <property type="entry name" value="GAG-pre-integrase_dom"/>
</dbReference>
<name>A0A1R3JW53_COCAP</name>
<dbReference type="Gramene" id="OMO99089">
    <property type="protein sequence ID" value="OMO99089"/>
    <property type="gene ID" value="CCACVL1_03934"/>
</dbReference>
<dbReference type="STRING" id="210143.A0A1R3JW53"/>
<keyword evidence="1" id="KW-0378">Hydrolase</keyword>
<dbReference type="InterPro" id="IPR036397">
    <property type="entry name" value="RNaseH_sf"/>
</dbReference>
<dbReference type="SUPFAM" id="SSF53098">
    <property type="entry name" value="Ribonuclease H-like"/>
    <property type="match status" value="1"/>
</dbReference>
<gene>
    <name evidence="4" type="ORF">CCACVL1_03934</name>
</gene>
<comment type="caution">
    <text evidence="4">The sequence shown here is derived from an EMBL/GenBank/DDBJ whole genome shotgun (WGS) entry which is preliminary data.</text>
</comment>
<dbReference type="InterPro" id="IPR039537">
    <property type="entry name" value="Retrotran_Ty1/copia-like"/>
</dbReference>